<dbReference type="WBParaSite" id="ACRNAN_Path_925.g3566.t1">
    <property type="protein sequence ID" value="ACRNAN_Path_925.g3566.t1"/>
    <property type="gene ID" value="ACRNAN_Path_925.g3566"/>
</dbReference>
<feature type="chain" id="PRO_5036790205" evidence="1">
    <location>
        <begin position="18"/>
        <end position="434"/>
    </location>
</feature>
<protein>
    <submittedName>
        <fullName evidence="4">Tyrosine-protein kinase ephrin type A/B receptor-like domain-containing protein</fullName>
    </submittedName>
</protein>
<dbReference type="Pfam" id="PF23032">
    <property type="entry name" value="GBD_ELAPOR1-like_3rd"/>
    <property type="match status" value="1"/>
</dbReference>
<dbReference type="Proteomes" id="UP000887540">
    <property type="component" value="Unplaced"/>
</dbReference>
<dbReference type="AlphaFoldDB" id="A0A914CE22"/>
<name>A0A914CE22_9BILA</name>
<keyword evidence="3" id="KW-1185">Reference proteome</keyword>
<reference evidence="4" key="1">
    <citation type="submission" date="2022-11" db="UniProtKB">
        <authorList>
            <consortium name="WormBaseParasite"/>
        </authorList>
    </citation>
    <scope>IDENTIFICATION</scope>
</reference>
<feature type="domain" description="Elapor1-like galactose binding" evidence="2">
    <location>
        <begin position="93"/>
        <end position="258"/>
    </location>
</feature>
<dbReference type="InterPro" id="IPR056609">
    <property type="entry name" value="Elapor1-like_3rd"/>
</dbReference>
<evidence type="ECO:0000256" key="1">
    <source>
        <dbReference type="SAM" id="SignalP"/>
    </source>
</evidence>
<keyword evidence="1" id="KW-0732">Signal</keyword>
<dbReference type="InterPro" id="IPR009030">
    <property type="entry name" value="Growth_fac_rcpt_cys_sf"/>
</dbReference>
<dbReference type="GO" id="GO:0016020">
    <property type="term" value="C:membrane"/>
    <property type="evidence" value="ECO:0007669"/>
    <property type="project" value="TreeGrafter"/>
</dbReference>
<dbReference type="PANTHER" id="PTHR22727:SF15">
    <property type="entry name" value="MRH DOMAIN-CONTAINING PROTEIN"/>
    <property type="match status" value="1"/>
</dbReference>
<feature type="signal peptide" evidence="1">
    <location>
        <begin position="1"/>
        <end position="17"/>
    </location>
</feature>
<sequence length="434" mass="48557">MKFLLLFILKLPIFCIAKHCAPSDFIYEYTKCDQNGERWRIAVPKSHRLQCDNVPAPSVGLNCSFSCNAGQYVDLETQVCRQCPPGTYSLGNGVRYEDFTTLPSVFSIENFEDDVDQVLGQMNDNSNPFAGCSKESGWVLQNSELRYVPTTCISKLSISVHLIQKGYVEFFYKMPKNSRGLISNLDVRNEQCESYANHLGPLIRPVDEEINTASDWKIKRITLKSGQNLITWTVANNRELTTLADVIYVPKIDIVGLAFSSECTRCPEGTFSGSGKKQCSSCGEGFYSLKGSSVCKKCAEHEYSGPRASKCITRPPCTSSDFYGESQKCAQNRSNLIYKTVEPNVCREDIELSARKPQNSFGRACPKCSPGMQRGADGNCQFCQQGEFSLGDGNKFIKTYNHEKFSNVKNVHQKPTLTMDSTTPDGIPYHQTWK</sequence>
<dbReference type="SMART" id="SM01411">
    <property type="entry name" value="Ephrin_rec_like"/>
    <property type="match status" value="1"/>
</dbReference>
<dbReference type="PANTHER" id="PTHR22727">
    <property type="entry name" value="PROTEIN CBG13728"/>
    <property type="match status" value="1"/>
</dbReference>
<accession>A0A914CE22</accession>
<evidence type="ECO:0000313" key="4">
    <source>
        <dbReference type="WBParaSite" id="ACRNAN_Path_925.g3566.t1"/>
    </source>
</evidence>
<proteinExistence type="predicted"/>
<dbReference type="InterPro" id="IPR039181">
    <property type="entry name" value="Elapor1/2"/>
</dbReference>
<evidence type="ECO:0000259" key="2">
    <source>
        <dbReference type="Pfam" id="PF23032"/>
    </source>
</evidence>
<evidence type="ECO:0000313" key="3">
    <source>
        <dbReference type="Proteomes" id="UP000887540"/>
    </source>
</evidence>
<dbReference type="SUPFAM" id="SSF57184">
    <property type="entry name" value="Growth factor receptor domain"/>
    <property type="match status" value="1"/>
</dbReference>
<organism evidence="3 4">
    <name type="scientific">Acrobeloides nanus</name>
    <dbReference type="NCBI Taxonomy" id="290746"/>
    <lineage>
        <taxon>Eukaryota</taxon>
        <taxon>Metazoa</taxon>
        <taxon>Ecdysozoa</taxon>
        <taxon>Nematoda</taxon>
        <taxon>Chromadorea</taxon>
        <taxon>Rhabditida</taxon>
        <taxon>Tylenchina</taxon>
        <taxon>Cephalobomorpha</taxon>
        <taxon>Cephaloboidea</taxon>
        <taxon>Cephalobidae</taxon>
        <taxon>Acrobeloides</taxon>
    </lineage>
</organism>